<dbReference type="SUPFAM" id="SSF51735">
    <property type="entry name" value="NAD(P)-binding Rossmann-fold domains"/>
    <property type="match status" value="1"/>
</dbReference>
<dbReference type="InterPro" id="IPR001509">
    <property type="entry name" value="Epimerase_deHydtase"/>
</dbReference>
<name>A0A381Q485_9ZZZZ</name>
<dbReference type="Gene3D" id="3.40.50.720">
    <property type="entry name" value="NAD(P)-binding Rossmann-like Domain"/>
    <property type="match status" value="1"/>
</dbReference>
<dbReference type="EMBL" id="UINC01001194">
    <property type="protein sequence ID" value="SUZ73890.1"/>
    <property type="molecule type" value="Genomic_DNA"/>
</dbReference>
<dbReference type="InterPro" id="IPR036291">
    <property type="entry name" value="NAD(P)-bd_dom_sf"/>
</dbReference>
<evidence type="ECO:0000313" key="2">
    <source>
        <dbReference type="EMBL" id="SUZ73890.1"/>
    </source>
</evidence>
<organism evidence="2">
    <name type="scientific">marine metagenome</name>
    <dbReference type="NCBI Taxonomy" id="408172"/>
    <lineage>
        <taxon>unclassified sequences</taxon>
        <taxon>metagenomes</taxon>
        <taxon>ecological metagenomes</taxon>
    </lineage>
</organism>
<dbReference type="PANTHER" id="PTHR32487">
    <property type="entry name" value="3-OXO-DELTA(4,5)-STEROID 5-BETA-REDUCTASE"/>
    <property type="match status" value="1"/>
</dbReference>
<dbReference type="PANTHER" id="PTHR32487:SF0">
    <property type="entry name" value="3-OXO-DELTA(4,5)-STEROID 5-BETA-REDUCTASE"/>
    <property type="match status" value="1"/>
</dbReference>
<sequence>MPYQRLLVVGARGLVGQGVLSAFEGDADWSVTALSRRPLDFPTEATHVAVDLTDRIQTFETLSFLGTYTHIVFAALHEKEDLIAGWRDAEQIETNVGMLRNLLDALEPSEHLTLLQGTKAYGAHLGPMVNPGKEWHDRPPGPNFYWPQEDLVRDRANASGWRYTVLRPQIVCGLALGSPMNMTLAIGVFAAVSKAMGQPLHFPGGDAFVTQATDASLLGRAVRWFGAQSGSDNETYNITNGDELIWRSVWPSIAESFEMEVGDDRPISLVEKMPDVASIWDELVRRHGLKPYSMDQLVGKSWQFADAVFGLRGGQDTLLSTIKARKHGFVDCIDTEDMFRNQFAALQSARILPI</sequence>
<protein>
    <recommendedName>
        <fullName evidence="1">NAD-dependent epimerase/dehydratase domain-containing protein</fullName>
    </recommendedName>
</protein>
<evidence type="ECO:0000259" key="1">
    <source>
        <dbReference type="Pfam" id="PF01370"/>
    </source>
</evidence>
<dbReference type="Pfam" id="PF01370">
    <property type="entry name" value="Epimerase"/>
    <property type="match status" value="1"/>
</dbReference>
<gene>
    <name evidence="2" type="ORF">METZ01_LOCUS26744</name>
</gene>
<feature type="domain" description="NAD-dependent epimerase/dehydratase" evidence="1">
    <location>
        <begin position="7"/>
        <end position="175"/>
    </location>
</feature>
<reference evidence="2" key="1">
    <citation type="submission" date="2018-05" db="EMBL/GenBank/DDBJ databases">
        <authorList>
            <person name="Lanie J.A."/>
            <person name="Ng W.-L."/>
            <person name="Kazmierczak K.M."/>
            <person name="Andrzejewski T.M."/>
            <person name="Davidsen T.M."/>
            <person name="Wayne K.J."/>
            <person name="Tettelin H."/>
            <person name="Glass J.I."/>
            <person name="Rusch D."/>
            <person name="Podicherti R."/>
            <person name="Tsui H.-C.T."/>
            <person name="Winkler M.E."/>
        </authorList>
    </citation>
    <scope>NUCLEOTIDE SEQUENCE</scope>
</reference>
<proteinExistence type="predicted"/>
<dbReference type="AlphaFoldDB" id="A0A381Q485"/>
<accession>A0A381Q485</accession>